<dbReference type="Pfam" id="PF04314">
    <property type="entry name" value="PCuAC"/>
    <property type="match status" value="1"/>
</dbReference>
<dbReference type="GeneID" id="97484909"/>
<reference evidence="2" key="2">
    <citation type="submission" date="2020-09" db="EMBL/GenBank/DDBJ databases">
        <authorList>
            <person name="Sun Q."/>
            <person name="Ohkuma M."/>
        </authorList>
    </citation>
    <scope>NUCLEOTIDE SEQUENCE</scope>
    <source>
        <strain evidence="2">JCM 4434</strain>
    </source>
</reference>
<evidence type="ECO:0000313" key="2">
    <source>
        <dbReference type="EMBL" id="GGU66901.1"/>
    </source>
</evidence>
<keyword evidence="1" id="KW-1133">Transmembrane helix</keyword>
<dbReference type="KEGG" id="kau:B6264_10915"/>
<evidence type="ECO:0000256" key="1">
    <source>
        <dbReference type="SAM" id="Phobius"/>
    </source>
</evidence>
<dbReference type="AlphaFoldDB" id="A0A8H9HI36"/>
<reference evidence="2" key="1">
    <citation type="journal article" date="2014" name="Int. J. Syst. Evol. Microbiol.">
        <title>Complete genome sequence of Corynebacterium casei LMG S-19264T (=DSM 44701T), isolated from a smear-ripened cheese.</title>
        <authorList>
            <consortium name="US DOE Joint Genome Institute (JGI-PGF)"/>
            <person name="Walter F."/>
            <person name="Albersmeier A."/>
            <person name="Kalinowski J."/>
            <person name="Ruckert C."/>
        </authorList>
    </citation>
    <scope>NUCLEOTIDE SEQUENCE</scope>
    <source>
        <strain evidence="2">JCM 4434</strain>
    </source>
</reference>
<dbReference type="InterPro" id="IPR007410">
    <property type="entry name" value="LpqE-like"/>
</dbReference>
<name>A0A8H9HI36_KITAU</name>
<sequence length="177" mass="17984">MSERSGLTDRRGTADRRFRRSALAGAVLAAVLGGGAILAACGTGGQDGTAAADTAPAKLSVADSYIPLPPAGGMGAGYLTVRNDGGPDQLVKVSSPAAGSVTIHRSTASTMEQVSSLDVPAHGALQLARGGTHLMIMDWQKAPALGDELELDLTFAKSGTISVKVPVKELTYRPGQS</sequence>
<organism evidence="2 3">
    <name type="scientific">Kitasatospora aureofaciens</name>
    <name type="common">Streptomyces aureofaciens</name>
    <dbReference type="NCBI Taxonomy" id="1894"/>
    <lineage>
        <taxon>Bacteria</taxon>
        <taxon>Bacillati</taxon>
        <taxon>Actinomycetota</taxon>
        <taxon>Actinomycetes</taxon>
        <taxon>Kitasatosporales</taxon>
        <taxon>Streptomycetaceae</taxon>
        <taxon>Kitasatospora</taxon>
    </lineage>
</organism>
<dbReference type="OrthoDB" id="9796962at2"/>
<accession>A0A8H9HI36</accession>
<dbReference type="InterPro" id="IPR036182">
    <property type="entry name" value="PCuAC_sf"/>
</dbReference>
<dbReference type="SUPFAM" id="SSF110087">
    <property type="entry name" value="DR1885-like metal-binding protein"/>
    <property type="match status" value="1"/>
</dbReference>
<proteinExistence type="predicted"/>
<comment type="caution">
    <text evidence="2">The sequence shown here is derived from an EMBL/GenBank/DDBJ whole genome shotgun (WGS) entry which is preliminary data.</text>
</comment>
<evidence type="ECO:0008006" key="4">
    <source>
        <dbReference type="Google" id="ProtNLM"/>
    </source>
</evidence>
<feature type="transmembrane region" description="Helical" evidence="1">
    <location>
        <begin position="21"/>
        <end position="40"/>
    </location>
</feature>
<dbReference type="PANTHER" id="PTHR36302">
    <property type="entry name" value="BLR7088 PROTEIN"/>
    <property type="match status" value="1"/>
</dbReference>
<keyword evidence="1" id="KW-0812">Transmembrane</keyword>
<evidence type="ECO:0000313" key="3">
    <source>
        <dbReference type="Proteomes" id="UP000610124"/>
    </source>
</evidence>
<dbReference type="InterPro" id="IPR058248">
    <property type="entry name" value="Lxx211020-like"/>
</dbReference>
<dbReference type="PANTHER" id="PTHR36302:SF1">
    <property type="entry name" value="COPPER CHAPERONE PCU(A)C"/>
    <property type="match status" value="1"/>
</dbReference>
<dbReference type="EMBL" id="BMUB01000003">
    <property type="protein sequence ID" value="GGU66901.1"/>
    <property type="molecule type" value="Genomic_DNA"/>
</dbReference>
<dbReference type="RefSeq" id="WP_030278145.1">
    <property type="nucleotide sequence ID" value="NZ_BMUB01000003.1"/>
</dbReference>
<dbReference type="Gene3D" id="2.60.40.1890">
    <property type="entry name" value="PCu(A)C copper chaperone"/>
    <property type="match status" value="1"/>
</dbReference>
<keyword evidence="1" id="KW-0472">Membrane</keyword>
<dbReference type="Proteomes" id="UP000610124">
    <property type="component" value="Unassembled WGS sequence"/>
</dbReference>
<gene>
    <name evidence="2" type="ORF">GCM10010502_17490</name>
</gene>
<protein>
    <recommendedName>
        <fullName evidence="4">Copper chaperone PCu(A)C</fullName>
    </recommendedName>
</protein>